<dbReference type="SMART" id="SM01066">
    <property type="entry name" value="CBM_25"/>
    <property type="match status" value="1"/>
</dbReference>
<dbReference type="Pfam" id="PF16760">
    <property type="entry name" value="CBM53"/>
    <property type="match status" value="1"/>
</dbReference>
<accession>A0A1T4ME15</accession>
<protein>
    <submittedName>
        <fullName evidence="2">Starch/carbohydrate-binding module (Family 53)</fullName>
    </submittedName>
</protein>
<dbReference type="Gene3D" id="2.60.40.10">
    <property type="entry name" value="Immunoglobulins"/>
    <property type="match status" value="1"/>
</dbReference>
<organism evidence="2 3">
    <name type="scientific">Carboxydocella sporoproducens DSM 16521</name>
    <dbReference type="NCBI Taxonomy" id="1121270"/>
    <lineage>
        <taxon>Bacteria</taxon>
        <taxon>Bacillati</taxon>
        <taxon>Bacillota</taxon>
        <taxon>Clostridia</taxon>
        <taxon>Eubacteriales</taxon>
        <taxon>Clostridiales Family XVI. Incertae Sedis</taxon>
        <taxon>Carboxydocella</taxon>
    </lineage>
</organism>
<dbReference type="InterPro" id="IPR005085">
    <property type="entry name" value="CBM25"/>
</dbReference>
<dbReference type="AlphaFoldDB" id="A0A1T4ME15"/>
<gene>
    <name evidence="2" type="ORF">SAMN02745885_00521</name>
</gene>
<reference evidence="3" key="1">
    <citation type="submission" date="2017-02" db="EMBL/GenBank/DDBJ databases">
        <authorList>
            <person name="Varghese N."/>
            <person name="Submissions S."/>
        </authorList>
    </citation>
    <scope>NUCLEOTIDE SEQUENCE [LARGE SCALE GENOMIC DNA]</scope>
    <source>
        <strain evidence="3">DSM 16521</strain>
    </source>
</reference>
<dbReference type="RefSeq" id="WP_242946645.1">
    <property type="nucleotide sequence ID" value="NZ_FUXM01000004.1"/>
</dbReference>
<keyword evidence="3" id="KW-1185">Reference proteome</keyword>
<evidence type="ECO:0000259" key="1">
    <source>
        <dbReference type="SMART" id="SM01066"/>
    </source>
</evidence>
<dbReference type="Proteomes" id="UP000189933">
    <property type="component" value="Unassembled WGS sequence"/>
</dbReference>
<sequence length="125" mass="14175">MVEMKHTNFRDSDHRLKEMAESQLQGGVTVDPTPITAGQEVTILYNGLLAKSGAQQIYLHVGYGSNDNWQMVTDYPMYFTGHGWEKTITVAEGTRLNFCFKDSANNWDNNNGNNWSFIVHNGRMV</sequence>
<evidence type="ECO:0000313" key="2">
    <source>
        <dbReference type="EMBL" id="SJZ65125.1"/>
    </source>
</evidence>
<name>A0A1T4ME15_9FIRM</name>
<dbReference type="GO" id="GO:2001070">
    <property type="term" value="F:starch binding"/>
    <property type="evidence" value="ECO:0007669"/>
    <property type="project" value="InterPro"/>
</dbReference>
<proteinExistence type="predicted"/>
<dbReference type="EMBL" id="FUXM01000004">
    <property type="protein sequence ID" value="SJZ65125.1"/>
    <property type="molecule type" value="Genomic_DNA"/>
</dbReference>
<evidence type="ECO:0000313" key="3">
    <source>
        <dbReference type="Proteomes" id="UP000189933"/>
    </source>
</evidence>
<dbReference type="InterPro" id="IPR013783">
    <property type="entry name" value="Ig-like_fold"/>
</dbReference>
<feature type="domain" description="Carbohydrate binding module family 25" evidence="1">
    <location>
        <begin position="38"/>
        <end position="120"/>
    </location>
</feature>